<feature type="compositionally biased region" description="Low complexity" evidence="1">
    <location>
        <begin position="622"/>
        <end position="641"/>
    </location>
</feature>
<feature type="compositionally biased region" description="Basic and acidic residues" evidence="1">
    <location>
        <begin position="1255"/>
        <end position="1265"/>
    </location>
</feature>
<feature type="compositionally biased region" description="Low complexity" evidence="1">
    <location>
        <begin position="1284"/>
        <end position="1293"/>
    </location>
</feature>
<feature type="compositionally biased region" description="Basic and acidic residues" evidence="1">
    <location>
        <begin position="379"/>
        <end position="388"/>
    </location>
</feature>
<feature type="compositionally biased region" description="Basic and acidic residues" evidence="1">
    <location>
        <begin position="292"/>
        <end position="302"/>
    </location>
</feature>
<feature type="region of interest" description="Disordered" evidence="1">
    <location>
        <begin position="1210"/>
        <end position="1313"/>
    </location>
</feature>
<feature type="compositionally biased region" description="Polar residues" evidence="1">
    <location>
        <begin position="494"/>
        <end position="515"/>
    </location>
</feature>
<dbReference type="GO" id="GO:0035091">
    <property type="term" value="F:phosphatidylinositol binding"/>
    <property type="evidence" value="ECO:0007669"/>
    <property type="project" value="TreeGrafter"/>
</dbReference>
<feature type="domain" description="PX" evidence="2">
    <location>
        <begin position="1407"/>
        <end position="1735"/>
    </location>
</feature>
<dbReference type="EMBL" id="CP118375">
    <property type="protein sequence ID" value="WFD41574.1"/>
    <property type="molecule type" value="Genomic_DNA"/>
</dbReference>
<reference evidence="3" key="1">
    <citation type="submission" date="2023-02" db="EMBL/GenBank/DDBJ databases">
        <title>Mating type loci evolution in Malassezia.</title>
        <authorList>
            <person name="Coelho M.A."/>
        </authorList>
    </citation>
    <scope>NUCLEOTIDE SEQUENCE</scope>
    <source>
        <strain evidence="3">CBS 14136</strain>
    </source>
</reference>
<organism evidence="3 4">
    <name type="scientific">Malassezia psittaci</name>
    <dbReference type="NCBI Taxonomy" id="1821823"/>
    <lineage>
        <taxon>Eukaryota</taxon>
        <taxon>Fungi</taxon>
        <taxon>Dikarya</taxon>
        <taxon>Basidiomycota</taxon>
        <taxon>Ustilaginomycotina</taxon>
        <taxon>Malasseziomycetes</taxon>
        <taxon>Malasseziales</taxon>
        <taxon>Malasseziaceae</taxon>
        <taxon>Malassezia</taxon>
    </lineage>
</organism>
<feature type="compositionally biased region" description="Acidic residues" evidence="1">
    <location>
        <begin position="212"/>
        <end position="232"/>
    </location>
</feature>
<gene>
    <name evidence="3" type="ORF">MPSI1_000205</name>
</gene>
<evidence type="ECO:0000259" key="2">
    <source>
        <dbReference type="Pfam" id="PF12825"/>
    </source>
</evidence>
<feature type="compositionally biased region" description="Polar residues" evidence="1">
    <location>
        <begin position="903"/>
        <end position="912"/>
    </location>
</feature>
<dbReference type="Pfam" id="PF12825">
    <property type="entry name" value="DUF3818"/>
    <property type="match status" value="1"/>
</dbReference>
<feature type="compositionally biased region" description="Pro residues" evidence="1">
    <location>
        <begin position="784"/>
        <end position="793"/>
    </location>
</feature>
<keyword evidence="4" id="KW-1185">Reference proteome</keyword>
<feature type="compositionally biased region" description="Acidic residues" evidence="1">
    <location>
        <begin position="239"/>
        <end position="253"/>
    </location>
</feature>
<accession>A0AAF0F721</accession>
<feature type="compositionally biased region" description="Basic and acidic residues" evidence="1">
    <location>
        <begin position="399"/>
        <end position="411"/>
    </location>
</feature>
<feature type="compositionally biased region" description="Basic and acidic residues" evidence="1">
    <location>
        <begin position="48"/>
        <end position="57"/>
    </location>
</feature>
<evidence type="ECO:0000256" key="1">
    <source>
        <dbReference type="SAM" id="MobiDB-lite"/>
    </source>
</evidence>
<evidence type="ECO:0000313" key="4">
    <source>
        <dbReference type="Proteomes" id="UP001214628"/>
    </source>
</evidence>
<dbReference type="InterPro" id="IPR024554">
    <property type="entry name" value="LEC1-like_C"/>
</dbReference>
<feature type="compositionally biased region" description="Acidic residues" evidence="1">
    <location>
        <begin position="1274"/>
        <end position="1283"/>
    </location>
</feature>
<dbReference type="Proteomes" id="UP001214628">
    <property type="component" value="Chromosome 1"/>
</dbReference>
<proteinExistence type="predicted"/>
<feature type="region of interest" description="Disordered" evidence="1">
    <location>
        <begin position="548"/>
        <end position="569"/>
    </location>
</feature>
<feature type="region of interest" description="Disordered" evidence="1">
    <location>
        <begin position="620"/>
        <end position="660"/>
    </location>
</feature>
<evidence type="ECO:0000313" key="3">
    <source>
        <dbReference type="EMBL" id="WFD41574.1"/>
    </source>
</evidence>
<feature type="compositionally biased region" description="Basic and acidic residues" evidence="1">
    <location>
        <begin position="16"/>
        <end position="30"/>
    </location>
</feature>
<feature type="compositionally biased region" description="Polar residues" evidence="1">
    <location>
        <begin position="460"/>
        <end position="474"/>
    </location>
</feature>
<feature type="compositionally biased region" description="Basic and acidic residues" evidence="1">
    <location>
        <begin position="355"/>
        <end position="367"/>
    </location>
</feature>
<name>A0AAF0F721_9BASI</name>
<feature type="compositionally biased region" description="Low complexity" evidence="1">
    <location>
        <begin position="1226"/>
        <end position="1239"/>
    </location>
</feature>
<feature type="region of interest" description="Disordered" evidence="1">
    <location>
        <begin position="1"/>
        <end position="534"/>
    </location>
</feature>
<feature type="compositionally biased region" description="Polar residues" evidence="1">
    <location>
        <begin position="685"/>
        <end position="697"/>
    </location>
</feature>
<dbReference type="PANTHER" id="PTHR47185:SF1">
    <property type="entry name" value="PX DOMAIN-CONTAINING PROTEIN YPR097W"/>
    <property type="match status" value="1"/>
</dbReference>
<feature type="compositionally biased region" description="Basic and acidic residues" evidence="1">
    <location>
        <begin position="808"/>
        <end position="824"/>
    </location>
</feature>
<protein>
    <recommendedName>
        <fullName evidence="2">PX domain-containing protein</fullName>
    </recommendedName>
</protein>
<feature type="compositionally biased region" description="Polar residues" evidence="1">
    <location>
        <begin position="706"/>
        <end position="740"/>
    </location>
</feature>
<dbReference type="PANTHER" id="PTHR47185">
    <property type="entry name" value="PX DOMAIN-CONTAINING PROTEIN YPR097W"/>
    <property type="match status" value="1"/>
</dbReference>
<dbReference type="InterPro" id="IPR047168">
    <property type="entry name" value="LEC1-like"/>
</dbReference>
<feature type="region of interest" description="Disordered" evidence="1">
    <location>
        <begin position="674"/>
        <end position="912"/>
    </location>
</feature>
<sequence>MRKAFNASKLMGLNRRKNENEFDPYERSDTVDNLAVPDAQDTKSSGAHRFDGLENRANRLAGSGANSGPVNRTHDQYSDITEELDDDQDDLASTYDSQEPEYEDEDEDESSYLDEEYDYDDDEGYDDDDYDYDTSTRPSGEYQDEGHAMPSRHANEPAAYDRSGHTTSARPHDIARHHDKSLGMYGANVPSQSQSAGARRHSDDYTESSVYSEDDASETGNLDDLDDEEEDYASTYDGEPLDDDDEYIDDGDDQSIGSDHTVPADDNARAAPYSSNNDRRGISAIAAGKAGDPSERLDRDITRATSPSGQQSGGLLRGLRRRSTAPPPEAPTTRNALGAQRRGFLSRLQKIGHRRQPEQPSAKDPDMFRSNSIVGRSRGAVDDLEKRRSVLSTSSRTNARKDNAISMRDRAALAVTGGDDEETDKQDLGATIKEEPYVNYARPTKSLSAPSANDARQAPQAANTSYQTQPSSQRPAEFSYVSSAEPFGAAEQATKPSNANGRGSTSDYTSTSVTPSHHRNIAGSSADFSNYSDSDYVSTVGDSTRAMEAYDQGKPPSAAYNDRRATTSTNEAVLLRDETRGRMPQLVDPFSKGMSLGRFSRTIPRPESIEPSLFDVDRDSAQQSSPLLPASGPLSAQSSLPERVPSGTSHNIRAADPVPAPPITAMSLAAPIDPTSARLDVPKSQMANRSTDYNYPSDQRRHGHSANPSVATTASTDFQSARTPSSPGQGLQSPARISTRPSRKIASDLSPAERAKMPKQPQGGRASPGKRAAKRSVSANADSLPPPVPPMPPMKNSQAAVPPAVETQMKRMEPLKQPKKDNHVVDSILPEDIVRAKERALPPPPPPNFRGLEHKTAHRRRSSHGDPNKRRLPLPKEPQNYLLTPSVAPTETDPEEVTEAREQSQQPKSTRSWLLSDFSPEEVHYFLRAIVGQELDWELDRAFLLSSFDKPVGRSRSRSTPLNDGDSRRNDFLEEERASVMEMDEDDEEAVFRRDVYDSVASSETVDLPLLRFILKNAFCTFPLFVPPERRGGHQGRRPPPNKAAIARSFFFAAILPILREWQARSLSAPVDRHGESDGTPFSGMSTTRAITMMLRKWTIKYITAVLRVGPGNPFFEADQAHNMGWPWPSAQLLPPEAYVSYRKPTDRLRLGGFEVDIVAVRIHSASERDFLLRVRRPNRLDEFVVRNDTDFEEFHAKLAQELGPFVHLRPLPRLPGRVPNRKPPTESSVTNSSRSYTSDQDTASYDYQDTEEDSLSHDTYDDQSRSTSYLTEDYSDDDDSQYSDETSTLRGGSSRGGVDRRAMYGSRPRPPPLYETDRRLLRAWLRDTLAIRTISDSQEVRAFFSIGSFNDRELDTNELLNIAERRRGDCRRIEERERDAELAGDNVLGIRRVMHRIWLDCVDGDGFLKVFDALKTTQDFWELPMSYQTVVSWANLQIARFMYGIFVQGDESRANLARVRDMFDAIPWKKLANAMRLPASQMVGEWQKQFLRNRFLQTIFHIAFEDNPVAMDEDLRILQQSINSDTMIRKLRAYVESPEETKRLIRQHAERADIPLVAAIVRGSDHPKLSKSEVQRVILATRAHSDFLKTNPTAAKKKSYNDPGYELIVDLQRVLRLYSLHRDVTQIRGMLQDPTILDALTIFFEPLIDALVRLHRVRGIRQDILDLRAFLLRLFDLLESLRARIQDPARSINILAAFLDRGTPGWYNFLYRWSDSDPAIFSTFAWLRHLAMTVGTGSEDLAGIWEPPLDILEDPTPEPSLDDDVAHMSTALRAASLAKLVAEGNNASSRPDAPPRLDETLVSEIRQLADAARRKRARQMEIACRWSAGDTEGDFSIQVFGDGTGKMRSEPFLPKEPRPAPKLTAIERLRKSFREAVSSALAR</sequence>
<feature type="compositionally biased region" description="Acidic residues" evidence="1">
    <location>
        <begin position="98"/>
        <end position="132"/>
    </location>
</feature>
<feature type="compositionally biased region" description="Polar residues" evidence="1">
    <location>
        <begin position="522"/>
        <end position="534"/>
    </location>
</feature>
<feature type="compositionally biased region" description="Acidic residues" evidence="1">
    <location>
        <begin position="80"/>
        <end position="90"/>
    </location>
</feature>